<keyword evidence="19" id="KW-1185">Reference proteome</keyword>
<evidence type="ECO:0000256" key="9">
    <source>
        <dbReference type="ARBA" id="ARBA00022785"/>
    </source>
</evidence>
<dbReference type="HAMAP" id="MF_02089">
    <property type="entry name" value="QueH"/>
    <property type="match status" value="1"/>
</dbReference>
<dbReference type="GO" id="GO:0051539">
    <property type="term" value="F:4 iron, 4 sulfur cluster binding"/>
    <property type="evidence" value="ECO:0007669"/>
    <property type="project" value="UniProtKB-UniRule"/>
</dbReference>
<comment type="pathway">
    <text evidence="2 17">tRNA modification; tRNA-queuosine biosynthesis.</text>
</comment>
<dbReference type="AlphaFoldDB" id="B2KCB6"/>
<keyword evidence="6 17" id="KW-0004">4Fe-4S</keyword>
<dbReference type="STRING" id="445932.Emin_0481"/>
<keyword evidence="10 17" id="KW-0560">Oxidoreductase</keyword>
<keyword evidence="11 17" id="KW-0408">Iron</keyword>
<dbReference type="Pfam" id="PF02677">
    <property type="entry name" value="QueH"/>
    <property type="match status" value="1"/>
</dbReference>
<evidence type="ECO:0000256" key="11">
    <source>
        <dbReference type="ARBA" id="ARBA00023004"/>
    </source>
</evidence>
<dbReference type="KEGG" id="emi:Emin_0481"/>
<feature type="disulfide bond" description="Redox-active" evidence="17">
    <location>
        <begin position="170"/>
        <end position="172"/>
    </location>
</feature>
<sequence>MKKTLLLSCCAPCSAAVIEKLTLEKKAFSVLFYNPNIAPFEEYEKRKEENKKLCRKYNINFIELHYDNAAWHEFIKGLEREPERGERCKKCFLFRLKKAAIYAKENNFDSFTSVLGVSKYKKLEDVNQISVLLSKEFDILFDDTNWRKNGLEERRRELIKQENLYSQKYCGCVYSQNKKP</sequence>
<evidence type="ECO:0000256" key="1">
    <source>
        <dbReference type="ARBA" id="ARBA00002268"/>
    </source>
</evidence>
<dbReference type="EC" id="1.17.99.6" evidence="4 17"/>
<evidence type="ECO:0000256" key="13">
    <source>
        <dbReference type="ARBA" id="ARBA00023157"/>
    </source>
</evidence>
<keyword evidence="13 17" id="KW-1015">Disulfide bond</keyword>
<evidence type="ECO:0000313" key="18">
    <source>
        <dbReference type="EMBL" id="ACC98037.1"/>
    </source>
</evidence>
<feature type="binding site" evidence="17">
    <location>
        <position position="9"/>
    </location>
    <ligand>
        <name>[4Fe-4S] cluster</name>
        <dbReference type="ChEBI" id="CHEBI:49883"/>
    </ligand>
</feature>
<comment type="similarity">
    <text evidence="3 17">Belongs to the QueH family.</text>
</comment>
<evidence type="ECO:0000256" key="10">
    <source>
        <dbReference type="ARBA" id="ARBA00023002"/>
    </source>
</evidence>
<evidence type="ECO:0000256" key="7">
    <source>
        <dbReference type="ARBA" id="ARBA00022694"/>
    </source>
</evidence>
<dbReference type="GO" id="GO:0046872">
    <property type="term" value="F:metal ion binding"/>
    <property type="evidence" value="ECO:0007669"/>
    <property type="project" value="UniProtKB-KW"/>
</dbReference>
<dbReference type="EMBL" id="CP001055">
    <property type="protein sequence ID" value="ACC98037.1"/>
    <property type="molecule type" value="Genomic_DNA"/>
</dbReference>
<evidence type="ECO:0000256" key="12">
    <source>
        <dbReference type="ARBA" id="ARBA00023014"/>
    </source>
</evidence>
<dbReference type="OrthoDB" id="9801033at2"/>
<name>B2KCB6_ELUMP</name>
<accession>B2KCB6</accession>
<feature type="binding site" evidence="17">
    <location>
        <position position="10"/>
    </location>
    <ligand>
        <name>[4Fe-4S] cluster</name>
        <dbReference type="ChEBI" id="CHEBI:49883"/>
    </ligand>
</feature>
<evidence type="ECO:0000256" key="8">
    <source>
        <dbReference type="ARBA" id="ARBA00022723"/>
    </source>
</evidence>
<dbReference type="InterPro" id="IPR003828">
    <property type="entry name" value="QueH"/>
</dbReference>
<keyword evidence="14 17" id="KW-0676">Redox-active center</keyword>
<evidence type="ECO:0000256" key="16">
    <source>
        <dbReference type="ARBA" id="ARBA00047415"/>
    </source>
</evidence>
<comment type="function">
    <text evidence="1 17">Catalyzes the conversion of epoxyqueuosine (oQ) to queuosine (Q), which is a hypermodified base found in the wobble positions of tRNA(Asp), tRNA(Asn), tRNA(His) and tRNA(Tyr).</text>
</comment>
<gene>
    <name evidence="17" type="primary">queH</name>
    <name evidence="18" type="ordered locus">Emin_0481</name>
</gene>
<dbReference type="HOGENOM" id="CLU_088177_0_0_0"/>
<proteinExistence type="inferred from homology"/>
<dbReference type="GO" id="GO:0052693">
    <property type="term" value="F:epoxyqueuosine reductase activity"/>
    <property type="evidence" value="ECO:0007669"/>
    <property type="project" value="UniProtKB-UniRule"/>
</dbReference>
<feature type="binding site" evidence="17">
    <location>
        <position position="91"/>
    </location>
    <ligand>
        <name>[4Fe-4S] cluster</name>
        <dbReference type="ChEBI" id="CHEBI:49883"/>
    </ligand>
</feature>
<comment type="catalytic activity">
    <reaction evidence="16 17">
        <text>epoxyqueuosine(34) in tRNA + AH2 = queuosine(34) in tRNA + A + H2O</text>
        <dbReference type="Rhea" id="RHEA:32159"/>
        <dbReference type="Rhea" id="RHEA-COMP:18571"/>
        <dbReference type="Rhea" id="RHEA-COMP:18582"/>
        <dbReference type="ChEBI" id="CHEBI:13193"/>
        <dbReference type="ChEBI" id="CHEBI:15377"/>
        <dbReference type="ChEBI" id="CHEBI:17499"/>
        <dbReference type="ChEBI" id="CHEBI:194431"/>
        <dbReference type="ChEBI" id="CHEBI:194443"/>
        <dbReference type="EC" id="1.17.99.6"/>
    </reaction>
</comment>
<keyword evidence="12 17" id="KW-0411">Iron-sulfur</keyword>
<evidence type="ECO:0000256" key="3">
    <source>
        <dbReference type="ARBA" id="ARBA00008207"/>
    </source>
</evidence>
<evidence type="ECO:0000256" key="4">
    <source>
        <dbReference type="ARBA" id="ARBA00012622"/>
    </source>
</evidence>
<dbReference type="Proteomes" id="UP000001029">
    <property type="component" value="Chromosome"/>
</dbReference>
<keyword evidence="7 17" id="KW-0819">tRNA processing</keyword>
<protein>
    <recommendedName>
        <fullName evidence="5 17">Epoxyqueuosine reductase QueH</fullName>
        <ecNumber evidence="4 17">1.17.99.6</ecNumber>
    </recommendedName>
    <alternativeName>
        <fullName evidence="15 17">Queuosine biosynthesis protein QueH</fullName>
    </alternativeName>
</protein>
<evidence type="ECO:0000256" key="17">
    <source>
        <dbReference type="HAMAP-Rule" id="MF_02089"/>
    </source>
</evidence>
<evidence type="ECO:0000256" key="6">
    <source>
        <dbReference type="ARBA" id="ARBA00022485"/>
    </source>
</evidence>
<feature type="binding site" evidence="17">
    <location>
        <position position="88"/>
    </location>
    <ligand>
        <name>[4Fe-4S] cluster</name>
        <dbReference type="ChEBI" id="CHEBI:49883"/>
    </ligand>
</feature>
<dbReference type="PANTHER" id="PTHR36701">
    <property type="entry name" value="EPOXYQUEUOSINE REDUCTASE QUEH"/>
    <property type="match status" value="1"/>
</dbReference>
<reference evidence="18 19" key="1">
    <citation type="journal article" date="2009" name="Appl. Environ. Microbiol.">
        <title>Genomic analysis of 'Elusimicrobium minutum,' the first cultivated representative of the phylum 'Elusimicrobia' (formerly termite group 1).</title>
        <authorList>
            <person name="Herlemann D.P.R."/>
            <person name="Geissinger O."/>
            <person name="Ikeda-Ohtsubo W."/>
            <person name="Kunin V."/>
            <person name="Sun H."/>
            <person name="Lapidus A."/>
            <person name="Hugenholtz P."/>
            <person name="Brune A."/>
        </authorList>
    </citation>
    <scope>NUCLEOTIDE SEQUENCE [LARGE SCALE GENOMIC DNA]</scope>
    <source>
        <strain evidence="18 19">Pei191</strain>
    </source>
</reference>
<dbReference type="RefSeq" id="WP_012414652.1">
    <property type="nucleotide sequence ID" value="NC_010644.1"/>
</dbReference>
<keyword evidence="9 17" id="KW-0671">Queuosine biosynthesis</keyword>
<dbReference type="PANTHER" id="PTHR36701:SF1">
    <property type="entry name" value="EPOXYQUEUOSINE REDUCTASE QUEH"/>
    <property type="match status" value="1"/>
</dbReference>
<evidence type="ECO:0000256" key="15">
    <source>
        <dbReference type="ARBA" id="ARBA00031446"/>
    </source>
</evidence>
<organism evidence="18 19">
    <name type="scientific">Elusimicrobium minutum (strain Pei191)</name>
    <dbReference type="NCBI Taxonomy" id="445932"/>
    <lineage>
        <taxon>Bacteria</taxon>
        <taxon>Pseudomonadati</taxon>
        <taxon>Elusimicrobiota</taxon>
        <taxon>Elusimicrobia</taxon>
        <taxon>Elusimicrobiales</taxon>
        <taxon>Elusimicrobiaceae</taxon>
        <taxon>Elusimicrobium</taxon>
    </lineage>
</organism>
<evidence type="ECO:0000256" key="14">
    <source>
        <dbReference type="ARBA" id="ARBA00023284"/>
    </source>
</evidence>
<evidence type="ECO:0000256" key="2">
    <source>
        <dbReference type="ARBA" id="ARBA00004691"/>
    </source>
</evidence>
<evidence type="ECO:0000256" key="5">
    <source>
        <dbReference type="ARBA" id="ARBA00016895"/>
    </source>
</evidence>
<dbReference type="GO" id="GO:0008616">
    <property type="term" value="P:tRNA queuosine(34) biosynthetic process"/>
    <property type="evidence" value="ECO:0007669"/>
    <property type="project" value="UniProtKB-UniRule"/>
</dbReference>
<keyword evidence="8 17" id="KW-0479">Metal-binding</keyword>
<evidence type="ECO:0000313" key="19">
    <source>
        <dbReference type="Proteomes" id="UP000001029"/>
    </source>
</evidence>
<dbReference type="UniPathway" id="UPA00392"/>